<protein>
    <submittedName>
        <fullName evidence="1">Uncharacterized protein</fullName>
    </submittedName>
</protein>
<dbReference type="Gramene" id="PGSC0003DMT400020029">
    <property type="protein sequence ID" value="PGSC0003DMT400020029"/>
    <property type="gene ID" value="PGSC0003DMG402007748"/>
</dbReference>
<reference evidence="1" key="2">
    <citation type="submission" date="2015-06" db="UniProtKB">
        <authorList>
            <consortium name="EnsemblPlants"/>
        </authorList>
    </citation>
    <scope>IDENTIFICATION</scope>
    <source>
        <strain evidence="1">DM1-3 516 R44</strain>
    </source>
</reference>
<organism evidence="1 2">
    <name type="scientific">Solanum tuberosum</name>
    <name type="common">Potato</name>
    <dbReference type="NCBI Taxonomy" id="4113"/>
    <lineage>
        <taxon>Eukaryota</taxon>
        <taxon>Viridiplantae</taxon>
        <taxon>Streptophyta</taxon>
        <taxon>Embryophyta</taxon>
        <taxon>Tracheophyta</taxon>
        <taxon>Spermatophyta</taxon>
        <taxon>Magnoliopsida</taxon>
        <taxon>eudicotyledons</taxon>
        <taxon>Gunneridae</taxon>
        <taxon>Pentapetalae</taxon>
        <taxon>asterids</taxon>
        <taxon>lamiids</taxon>
        <taxon>Solanales</taxon>
        <taxon>Solanaceae</taxon>
        <taxon>Solanoideae</taxon>
        <taxon>Solaneae</taxon>
        <taxon>Solanum</taxon>
    </lineage>
</organism>
<proteinExistence type="predicted"/>
<evidence type="ECO:0000313" key="2">
    <source>
        <dbReference type="Proteomes" id="UP000011115"/>
    </source>
</evidence>
<evidence type="ECO:0000313" key="1">
    <source>
        <dbReference type="EnsemblPlants" id="PGSC0003DMT400020029"/>
    </source>
</evidence>
<accession>M1ACW9</accession>
<dbReference type="AlphaFoldDB" id="M1ACW9"/>
<name>M1ACW9_SOLTU</name>
<dbReference type="Proteomes" id="UP000011115">
    <property type="component" value="Unassembled WGS sequence"/>
</dbReference>
<dbReference type="PaxDb" id="4113-PGSC0003DMT400020029"/>
<dbReference type="HOGENOM" id="CLU_2473355_0_0_1"/>
<keyword evidence="2" id="KW-1185">Reference proteome</keyword>
<sequence length="88" mass="9346">MLQLRRSLSRQSKPSTLTAGLWPKFALLTHPPFLADDVEGDEANPEGIGIARGDIGVTFSSQNRASRINGLDTLLGGDPQKNGGDEAT</sequence>
<reference evidence="2" key="1">
    <citation type="journal article" date="2011" name="Nature">
        <title>Genome sequence and analysis of the tuber crop potato.</title>
        <authorList>
            <consortium name="The Potato Genome Sequencing Consortium"/>
        </authorList>
    </citation>
    <scope>NUCLEOTIDE SEQUENCE [LARGE SCALE GENOMIC DNA]</scope>
    <source>
        <strain evidence="2">cv. DM1-3 516 R44</strain>
    </source>
</reference>
<dbReference type="InParanoid" id="M1ACW9"/>
<dbReference type="EnsemblPlants" id="PGSC0003DMT400020029">
    <property type="protein sequence ID" value="PGSC0003DMT400020029"/>
    <property type="gene ID" value="PGSC0003DMG402007748"/>
</dbReference>